<dbReference type="AlphaFoldDB" id="A0A0L7RCQ6"/>
<evidence type="ECO:0000313" key="2">
    <source>
        <dbReference type="Proteomes" id="UP000053825"/>
    </source>
</evidence>
<evidence type="ECO:0000313" key="1">
    <source>
        <dbReference type="EMBL" id="KOC68590.1"/>
    </source>
</evidence>
<gene>
    <name evidence="1" type="ORF">WH47_06381</name>
</gene>
<proteinExistence type="predicted"/>
<organism evidence="1 2">
    <name type="scientific">Habropoda laboriosa</name>
    <dbReference type="NCBI Taxonomy" id="597456"/>
    <lineage>
        <taxon>Eukaryota</taxon>
        <taxon>Metazoa</taxon>
        <taxon>Ecdysozoa</taxon>
        <taxon>Arthropoda</taxon>
        <taxon>Hexapoda</taxon>
        <taxon>Insecta</taxon>
        <taxon>Pterygota</taxon>
        <taxon>Neoptera</taxon>
        <taxon>Endopterygota</taxon>
        <taxon>Hymenoptera</taxon>
        <taxon>Apocrita</taxon>
        <taxon>Aculeata</taxon>
        <taxon>Apoidea</taxon>
        <taxon>Anthophila</taxon>
        <taxon>Apidae</taxon>
        <taxon>Habropoda</taxon>
    </lineage>
</organism>
<accession>A0A0L7RCQ6</accession>
<dbReference type="Proteomes" id="UP000053825">
    <property type="component" value="Unassembled WGS sequence"/>
</dbReference>
<protein>
    <submittedName>
        <fullName evidence="1">Uncharacterized protein</fullName>
    </submittedName>
</protein>
<reference evidence="1 2" key="1">
    <citation type="submission" date="2015-07" db="EMBL/GenBank/DDBJ databases">
        <title>The genome of Habropoda laboriosa.</title>
        <authorList>
            <person name="Pan H."/>
            <person name="Kapheim K."/>
        </authorList>
    </citation>
    <scope>NUCLEOTIDE SEQUENCE [LARGE SCALE GENOMIC DNA]</scope>
    <source>
        <strain evidence="1">0110345459</strain>
    </source>
</reference>
<dbReference type="EMBL" id="KQ414615">
    <property type="protein sequence ID" value="KOC68590.1"/>
    <property type="molecule type" value="Genomic_DNA"/>
</dbReference>
<name>A0A0L7RCQ6_9HYME</name>
<keyword evidence="2" id="KW-1185">Reference proteome</keyword>
<sequence>MLRYTRVLYPGKAVVPVGEMEHEAQEARSIGVQGAFASNSMHYTSLSTHATTLCSGKRHLQASVTCWIEYFLIPRD</sequence>